<evidence type="ECO:0000313" key="3">
    <source>
        <dbReference type="EMBL" id="QMV84502.1"/>
    </source>
</evidence>
<keyword evidence="4" id="KW-1185">Reference proteome</keyword>
<gene>
    <name evidence="3" type="ORF">HW450_09015</name>
</gene>
<dbReference type="RefSeq" id="WP_182385311.1">
    <property type="nucleotide sequence ID" value="NZ_CP059833.1"/>
</dbReference>
<dbReference type="Pfam" id="PF00175">
    <property type="entry name" value="NAD_binding_1"/>
    <property type="match status" value="1"/>
</dbReference>
<evidence type="ECO:0000313" key="4">
    <source>
        <dbReference type="Proteomes" id="UP000515570"/>
    </source>
</evidence>
<accession>A0A7G5FD11</accession>
<feature type="domain" description="Oxidoreductase FAD/NAD(P)-binding" evidence="2">
    <location>
        <begin position="228"/>
        <end position="295"/>
    </location>
</feature>
<evidence type="ECO:0000256" key="1">
    <source>
        <dbReference type="ARBA" id="ARBA00001974"/>
    </source>
</evidence>
<dbReference type="EMBL" id="CP059833">
    <property type="protein sequence ID" value="QMV84502.1"/>
    <property type="molecule type" value="Genomic_DNA"/>
</dbReference>
<dbReference type="SUPFAM" id="SSF63380">
    <property type="entry name" value="Riboflavin synthase domain-like"/>
    <property type="match status" value="1"/>
</dbReference>
<name>A0A7G5FD11_9CORY</name>
<dbReference type="PANTHER" id="PTHR47354">
    <property type="entry name" value="NADH OXIDOREDUCTASE HCR"/>
    <property type="match status" value="1"/>
</dbReference>
<dbReference type="PRINTS" id="PR00371">
    <property type="entry name" value="FPNCR"/>
</dbReference>
<comment type="cofactor">
    <cofactor evidence="1">
        <name>FAD</name>
        <dbReference type="ChEBI" id="CHEBI:57692"/>
    </cofactor>
</comment>
<dbReference type="Gene3D" id="3.40.50.80">
    <property type="entry name" value="Nucleotide-binding domain of ferredoxin-NADP reductase (FNR) module"/>
    <property type="match status" value="1"/>
</dbReference>
<dbReference type="AlphaFoldDB" id="A0A7G5FD11"/>
<dbReference type="InterPro" id="IPR001709">
    <property type="entry name" value="Flavoprot_Pyr_Nucl_cyt_Rdtase"/>
</dbReference>
<reference evidence="3 4" key="1">
    <citation type="submission" date="2020-07" db="EMBL/GenBank/DDBJ databases">
        <title>non toxigenic Corynebacterium sp. nov from a clinical source.</title>
        <authorList>
            <person name="Bernier A.-M."/>
            <person name="Bernard K."/>
        </authorList>
    </citation>
    <scope>NUCLEOTIDE SEQUENCE [LARGE SCALE GENOMIC DNA]</scope>
    <source>
        <strain evidence="4">NML 93-0612</strain>
    </source>
</reference>
<evidence type="ECO:0000259" key="2">
    <source>
        <dbReference type="Pfam" id="PF00175"/>
    </source>
</evidence>
<protein>
    <submittedName>
        <fullName evidence="3">2-polyprenylphenol hydroxylase</fullName>
    </submittedName>
</protein>
<dbReference type="InterPro" id="IPR050415">
    <property type="entry name" value="MRET"/>
</dbReference>
<dbReference type="SUPFAM" id="SSF52343">
    <property type="entry name" value="Ferredoxin reductase-like, C-terminal NADP-linked domain"/>
    <property type="match status" value="1"/>
</dbReference>
<dbReference type="PANTHER" id="PTHR47354:SF5">
    <property type="entry name" value="PROTEIN RFBI"/>
    <property type="match status" value="1"/>
</dbReference>
<proteinExistence type="predicted"/>
<dbReference type="InterPro" id="IPR039261">
    <property type="entry name" value="FNR_nucleotide-bd"/>
</dbReference>
<dbReference type="PRINTS" id="PR00410">
    <property type="entry name" value="PHEHYDRXLASE"/>
</dbReference>
<sequence length="363" mass="40146">MPSLVSRELSANAAEFRERVLGGLYQKHPETRLWFPAHAEDAHTHLVFALTFLLDSDPDEALVANLAREHRAFGLTSDIARSGISIIQDAIHHFCTELPYSEVHEADQRLQWLAEILCTTLDATPAPGWGKVVEVQRRARRITVVRLECPEPPRYLPGQYLGVSSPLIQGYWPRLAPAMPYNDAGLIEFHLDHSPALEGLAVSQPGDEWFFGPAHGNLQLSGESDALLISHGTGLAPLRALILDAFTTGKHRRTHLYYGAEYPGELYELAGLWQLAAAAPWLSVTPVVEKPADAWWVGATEHSRAPRGLHLQQEGKLEDVVTAWGAWGDREVLIAGPREWAQRMRNAMLTAGTPADNIQVLGL</sequence>
<organism evidence="3 4">
    <name type="scientific">Corynebacterium hindlerae</name>
    <dbReference type="NCBI Taxonomy" id="699041"/>
    <lineage>
        <taxon>Bacteria</taxon>
        <taxon>Bacillati</taxon>
        <taxon>Actinomycetota</taxon>
        <taxon>Actinomycetes</taxon>
        <taxon>Mycobacteriales</taxon>
        <taxon>Corynebacteriaceae</taxon>
        <taxon>Corynebacterium</taxon>
    </lineage>
</organism>
<dbReference type="InterPro" id="IPR001433">
    <property type="entry name" value="OxRdtase_FAD/NAD-bd"/>
</dbReference>
<dbReference type="GO" id="GO:0016491">
    <property type="term" value="F:oxidoreductase activity"/>
    <property type="evidence" value="ECO:0007669"/>
    <property type="project" value="InterPro"/>
</dbReference>
<dbReference type="InterPro" id="IPR017938">
    <property type="entry name" value="Riboflavin_synthase-like_b-brl"/>
</dbReference>
<dbReference type="Proteomes" id="UP000515570">
    <property type="component" value="Chromosome"/>
</dbReference>